<keyword evidence="1" id="KW-0614">Plasmid</keyword>
<dbReference type="KEGG" id="pnt:G5B91_32845"/>
<evidence type="ECO:0000313" key="1">
    <source>
        <dbReference type="EMBL" id="QIE91147.1"/>
    </source>
</evidence>
<name>A0A6G6J7G0_PSENT</name>
<organism evidence="1 2">
    <name type="scientific">Pseudomonas nitroreducens</name>
    <dbReference type="NCBI Taxonomy" id="46680"/>
    <lineage>
        <taxon>Bacteria</taxon>
        <taxon>Pseudomonadati</taxon>
        <taxon>Pseudomonadota</taxon>
        <taxon>Gammaproteobacteria</taxon>
        <taxon>Pseudomonadales</taxon>
        <taxon>Pseudomonadaceae</taxon>
        <taxon>Pseudomonas</taxon>
    </lineage>
</organism>
<dbReference type="EMBL" id="CP049141">
    <property type="protein sequence ID" value="QIE91147.1"/>
    <property type="molecule type" value="Genomic_DNA"/>
</dbReference>
<gene>
    <name evidence="1" type="ORF">G5B91_32845</name>
</gene>
<evidence type="ECO:0000313" key="2">
    <source>
        <dbReference type="Proteomes" id="UP000501063"/>
    </source>
</evidence>
<proteinExistence type="predicted"/>
<geneLocation type="plasmid" evidence="2">
    <name>ppnihbp1_2</name>
</geneLocation>
<dbReference type="AlphaFoldDB" id="A0A6G6J7G0"/>
<accession>A0A6G6J7G0</accession>
<dbReference type="PROSITE" id="PS51257">
    <property type="entry name" value="PROKAR_LIPOPROTEIN"/>
    <property type="match status" value="1"/>
</dbReference>
<sequence length="64" mass="6931">MNIRVIALLLIGLQGCQAVEPRQLSNDEPKAPAVLRLAPSCQVLGVVYRCAWVEPAGSTRTLML</sequence>
<dbReference type="RefSeq" id="WP_024766016.1">
    <property type="nucleotide sequence ID" value="NZ_CP049141.1"/>
</dbReference>
<reference evidence="1 2" key="1">
    <citation type="submission" date="2020-02" db="EMBL/GenBank/DDBJ databases">
        <title>Integrative conjugative elements (ICEs) and plasmids drive adaptation of Pseudomonas nitroreducens strain HBP1 to wastewater environment.</title>
        <authorList>
            <person name="Sentchilo V."/>
            <person name="Carraro N."/>
            <person name="Bertelli C."/>
            <person name="van der Meer J.R."/>
        </authorList>
    </citation>
    <scope>NUCLEOTIDE SEQUENCE [LARGE SCALE GENOMIC DNA]</scope>
    <source>
        <strain evidence="1 2">HBP1</strain>
        <plasmid evidence="2">ppnihbp1_2</plasmid>
    </source>
</reference>
<dbReference type="Proteomes" id="UP000501063">
    <property type="component" value="Plasmid pPniHBP1_2"/>
</dbReference>
<protein>
    <submittedName>
        <fullName evidence="1">Uncharacterized protein</fullName>
    </submittedName>
</protein>